<evidence type="ECO:0000313" key="1">
    <source>
        <dbReference type="EMBL" id="RIB11201.1"/>
    </source>
</evidence>
<organism evidence="1 2">
    <name type="scientific">Gigaspora rosea</name>
    <dbReference type="NCBI Taxonomy" id="44941"/>
    <lineage>
        <taxon>Eukaryota</taxon>
        <taxon>Fungi</taxon>
        <taxon>Fungi incertae sedis</taxon>
        <taxon>Mucoromycota</taxon>
        <taxon>Glomeromycotina</taxon>
        <taxon>Glomeromycetes</taxon>
        <taxon>Diversisporales</taxon>
        <taxon>Gigasporaceae</taxon>
        <taxon>Gigaspora</taxon>
    </lineage>
</organism>
<reference evidence="1 2" key="1">
    <citation type="submission" date="2018-06" db="EMBL/GenBank/DDBJ databases">
        <title>Comparative genomics reveals the genomic features of Rhizophagus irregularis, R. cerebriforme, R. diaphanum and Gigaspora rosea, and their symbiotic lifestyle signature.</title>
        <authorList>
            <person name="Morin E."/>
            <person name="San Clemente H."/>
            <person name="Chen E.C.H."/>
            <person name="De La Providencia I."/>
            <person name="Hainaut M."/>
            <person name="Kuo A."/>
            <person name="Kohler A."/>
            <person name="Murat C."/>
            <person name="Tang N."/>
            <person name="Roy S."/>
            <person name="Loubradou J."/>
            <person name="Henrissat B."/>
            <person name="Grigoriev I.V."/>
            <person name="Corradi N."/>
            <person name="Roux C."/>
            <person name="Martin F.M."/>
        </authorList>
    </citation>
    <scope>NUCLEOTIDE SEQUENCE [LARGE SCALE GENOMIC DNA]</scope>
    <source>
        <strain evidence="1 2">DAOM 194757</strain>
    </source>
</reference>
<dbReference type="AlphaFoldDB" id="A0A397UNW6"/>
<evidence type="ECO:0000313" key="2">
    <source>
        <dbReference type="Proteomes" id="UP000266673"/>
    </source>
</evidence>
<gene>
    <name evidence="1" type="ORF">C2G38_2204072</name>
</gene>
<keyword evidence="2" id="KW-1185">Reference proteome</keyword>
<proteinExistence type="predicted"/>
<comment type="caution">
    <text evidence="1">The sequence shown here is derived from an EMBL/GenBank/DDBJ whole genome shotgun (WGS) entry which is preliminary data.</text>
</comment>
<accession>A0A397UNW6</accession>
<protein>
    <submittedName>
        <fullName evidence="1">Uncharacterized protein</fullName>
    </submittedName>
</protein>
<dbReference type="EMBL" id="QKWP01001162">
    <property type="protein sequence ID" value="RIB11201.1"/>
    <property type="molecule type" value="Genomic_DNA"/>
</dbReference>
<sequence>MESSCNFMECLFNRYEYSIFYIAYTTTLLNHTSQLFAILKFWALDNFITFYLGNDKENGPDKKETHETFYSYLKEISANTIAPQEERNHARVLLDNKKDDCKKAERIWNNII</sequence>
<dbReference type="Proteomes" id="UP000266673">
    <property type="component" value="Unassembled WGS sequence"/>
</dbReference>
<name>A0A397UNW6_9GLOM</name>